<proteinExistence type="predicted"/>
<name>A0A2N1NU87_9GLOM</name>
<protein>
    <submittedName>
        <fullName evidence="2">Uncharacterized protein</fullName>
    </submittedName>
</protein>
<dbReference type="VEuPathDB" id="FungiDB:RhiirA1_451547"/>
<evidence type="ECO:0000313" key="2">
    <source>
        <dbReference type="EMBL" id="PKK77456.1"/>
    </source>
</evidence>
<sequence length="168" mass="19405">MNQKRFIILLTLLIFFLIHVDKTHGSCYPIGVRKDCDKEWDSANIIDATSWVPGAPILNITTYVPDGGNGPNYPKAFGHFTFGNDQVKHRFLKKPIFVNDHHCTYTSPDEKNPYVSYWPHDGSLRPAPGTWVGIWLAIYWRCNRFDGHIPKKVQCCHKNVFKNIYVNQ</sequence>
<feature type="chain" id="PRO_5014780809" evidence="1">
    <location>
        <begin position="26"/>
        <end position="168"/>
    </location>
</feature>
<dbReference type="EMBL" id="LLXL01000128">
    <property type="protein sequence ID" value="PKK77456.1"/>
    <property type="molecule type" value="Genomic_DNA"/>
</dbReference>
<dbReference type="VEuPathDB" id="FungiDB:FUN_015984"/>
<feature type="signal peptide" evidence="1">
    <location>
        <begin position="1"/>
        <end position="25"/>
    </location>
</feature>
<gene>
    <name evidence="2" type="ORF">RhiirC2_771332</name>
</gene>
<organism evidence="2 3">
    <name type="scientific">Rhizophagus irregularis</name>
    <dbReference type="NCBI Taxonomy" id="588596"/>
    <lineage>
        <taxon>Eukaryota</taxon>
        <taxon>Fungi</taxon>
        <taxon>Fungi incertae sedis</taxon>
        <taxon>Mucoromycota</taxon>
        <taxon>Glomeromycotina</taxon>
        <taxon>Glomeromycetes</taxon>
        <taxon>Glomerales</taxon>
        <taxon>Glomeraceae</taxon>
        <taxon>Rhizophagus</taxon>
    </lineage>
</organism>
<comment type="caution">
    <text evidence="2">The sequence shown here is derived from an EMBL/GenBank/DDBJ whole genome shotgun (WGS) entry which is preliminary data.</text>
</comment>
<dbReference type="AlphaFoldDB" id="A0A2N1NU87"/>
<reference evidence="2 3" key="1">
    <citation type="submission" date="2016-04" db="EMBL/GenBank/DDBJ databases">
        <title>Genome analyses suggest a sexual origin of heterokaryosis in a supposedly ancient asexual fungus.</title>
        <authorList>
            <person name="Ropars J."/>
            <person name="Sedzielewska K."/>
            <person name="Noel J."/>
            <person name="Charron P."/>
            <person name="Farinelli L."/>
            <person name="Marton T."/>
            <person name="Kruger M."/>
            <person name="Pelin A."/>
            <person name="Brachmann A."/>
            <person name="Corradi N."/>
        </authorList>
    </citation>
    <scope>NUCLEOTIDE SEQUENCE [LARGE SCALE GENOMIC DNA]</scope>
    <source>
        <strain evidence="2 3">C2</strain>
    </source>
</reference>
<evidence type="ECO:0000313" key="3">
    <source>
        <dbReference type="Proteomes" id="UP000233469"/>
    </source>
</evidence>
<dbReference type="Proteomes" id="UP000233469">
    <property type="component" value="Unassembled WGS sequence"/>
</dbReference>
<dbReference type="VEuPathDB" id="FungiDB:RhiirFUN_013988"/>
<evidence type="ECO:0000256" key="1">
    <source>
        <dbReference type="SAM" id="SignalP"/>
    </source>
</evidence>
<accession>A0A2N1NU87</accession>
<keyword evidence="1" id="KW-0732">Signal</keyword>
<reference evidence="2 3" key="2">
    <citation type="submission" date="2017-10" db="EMBL/GenBank/DDBJ databases">
        <title>Extensive intraspecific genome diversity in a model arbuscular mycorrhizal fungus.</title>
        <authorList>
            <person name="Chen E.C.H."/>
            <person name="Morin E."/>
            <person name="Baudet D."/>
            <person name="Noel J."/>
            <person name="Ndikumana S."/>
            <person name="Charron P."/>
            <person name="St-Onge C."/>
            <person name="Giorgi J."/>
            <person name="Grigoriev I.V."/>
            <person name="Roux C."/>
            <person name="Martin F.M."/>
            <person name="Corradi N."/>
        </authorList>
    </citation>
    <scope>NUCLEOTIDE SEQUENCE [LARGE SCALE GENOMIC DNA]</scope>
    <source>
        <strain evidence="2 3">C2</strain>
    </source>
</reference>
<dbReference type="OrthoDB" id="2303755at2759"/>